<dbReference type="AlphaFoldDB" id="A0A174L129"/>
<evidence type="ECO:0000313" key="2">
    <source>
        <dbReference type="Proteomes" id="UP000095576"/>
    </source>
</evidence>
<proteinExistence type="predicted"/>
<sequence length="69" mass="7870">MRDTFETGISHPFLVKKGASLIAFLVLVQHLSPLLKPYSFCLSLILRYLLLPAYHNTPASEYKPDSDEY</sequence>
<accession>A0A174L129</accession>
<organism evidence="1 2">
    <name type="scientific">Bacteroides thetaiotaomicron</name>
    <dbReference type="NCBI Taxonomy" id="818"/>
    <lineage>
        <taxon>Bacteria</taxon>
        <taxon>Pseudomonadati</taxon>
        <taxon>Bacteroidota</taxon>
        <taxon>Bacteroidia</taxon>
        <taxon>Bacteroidales</taxon>
        <taxon>Bacteroidaceae</taxon>
        <taxon>Bacteroides</taxon>
    </lineage>
</organism>
<gene>
    <name evidence="1" type="ORF">ERS852511_01317</name>
</gene>
<name>A0A174L129_BACT4</name>
<dbReference type="Proteomes" id="UP000095576">
    <property type="component" value="Unassembled WGS sequence"/>
</dbReference>
<protein>
    <submittedName>
        <fullName evidence="1">Uncharacterized protein</fullName>
    </submittedName>
</protein>
<reference evidence="1 2" key="1">
    <citation type="submission" date="2015-09" db="EMBL/GenBank/DDBJ databases">
        <authorList>
            <consortium name="Pathogen Informatics"/>
        </authorList>
    </citation>
    <scope>NUCLEOTIDE SEQUENCE [LARGE SCALE GENOMIC DNA]</scope>
    <source>
        <strain evidence="1 2">2789STDY5834899</strain>
    </source>
</reference>
<evidence type="ECO:0000313" key="1">
    <source>
        <dbReference type="EMBL" id="CUP16376.1"/>
    </source>
</evidence>
<dbReference type="EMBL" id="CZAP01000003">
    <property type="protein sequence ID" value="CUP16376.1"/>
    <property type="molecule type" value="Genomic_DNA"/>
</dbReference>